<dbReference type="GO" id="GO:0006508">
    <property type="term" value="P:proteolysis"/>
    <property type="evidence" value="ECO:0007669"/>
    <property type="project" value="UniProtKB-KW"/>
</dbReference>
<keyword evidence="7" id="KW-0378">Hydrolase</keyword>
<organism evidence="12 13">
    <name type="scientific">Hymenobacter crusticola</name>
    <dbReference type="NCBI Taxonomy" id="1770526"/>
    <lineage>
        <taxon>Bacteria</taxon>
        <taxon>Pseudomonadati</taxon>
        <taxon>Bacteroidota</taxon>
        <taxon>Cytophagia</taxon>
        <taxon>Cytophagales</taxon>
        <taxon>Hymenobacteraceae</taxon>
        <taxon>Hymenobacter</taxon>
    </lineage>
</organism>
<keyword evidence="6" id="KW-0479">Metal-binding</keyword>
<sequence>GGNNIALKLVLDGCKLQVCRPGFLDGRDAILKADSLYNNKANTYLIWQVFARRGMGIDAVQGSSNVLTDNSAGYLIPVRVLATQSQQQRDQLLELYPNPASSSVTVRLPVSSRTPVQVSLQTVLGTTVLSSQVASAELQRGVELNTSQVAAGLYIVQLRTSAGSFSKK</sequence>
<feature type="domain" description="Secretion system C-terminal sorting" evidence="11">
    <location>
        <begin position="95"/>
        <end position="168"/>
    </location>
</feature>
<evidence type="ECO:0000256" key="6">
    <source>
        <dbReference type="ARBA" id="ARBA00022723"/>
    </source>
</evidence>
<dbReference type="GO" id="GO:0008270">
    <property type="term" value="F:zinc ion binding"/>
    <property type="evidence" value="ECO:0007669"/>
    <property type="project" value="InterPro"/>
</dbReference>
<keyword evidence="8" id="KW-0862">Zinc</keyword>
<feature type="non-terminal residue" evidence="12">
    <location>
        <position position="1"/>
    </location>
</feature>
<evidence type="ECO:0000256" key="7">
    <source>
        <dbReference type="ARBA" id="ARBA00022801"/>
    </source>
</evidence>
<evidence type="ECO:0000256" key="4">
    <source>
        <dbReference type="ARBA" id="ARBA00022525"/>
    </source>
</evidence>
<dbReference type="NCBIfam" id="TIGR04183">
    <property type="entry name" value="Por_Secre_tail"/>
    <property type="match status" value="1"/>
</dbReference>
<comment type="subcellular location">
    <subcellularLocation>
        <location evidence="2">Secreted</location>
    </subcellularLocation>
</comment>
<evidence type="ECO:0000256" key="9">
    <source>
        <dbReference type="ARBA" id="ARBA00023049"/>
    </source>
</evidence>
<evidence type="ECO:0000256" key="1">
    <source>
        <dbReference type="ARBA" id="ARBA00001947"/>
    </source>
</evidence>
<dbReference type="RefSeq" id="WP_179197919.1">
    <property type="nucleotide sequence ID" value="NZ_MTSE01000138.1"/>
</dbReference>
<name>A0A243W4P2_9BACT</name>
<evidence type="ECO:0000256" key="10">
    <source>
        <dbReference type="ARBA" id="ARBA00023145"/>
    </source>
</evidence>
<dbReference type="Pfam" id="PF02128">
    <property type="entry name" value="Peptidase_M36"/>
    <property type="match status" value="1"/>
</dbReference>
<accession>A0A243W4P2</accession>
<gene>
    <name evidence="12" type="ORF">BXP70_29300</name>
</gene>
<dbReference type="InterPro" id="IPR027268">
    <property type="entry name" value="Peptidase_M4/M1_CTD_sf"/>
</dbReference>
<comment type="caution">
    <text evidence="12">The sequence shown here is derived from an EMBL/GenBank/DDBJ whole genome shotgun (WGS) entry which is preliminary data.</text>
</comment>
<keyword evidence="13" id="KW-1185">Reference proteome</keyword>
<keyword evidence="4" id="KW-0964">Secreted</keyword>
<evidence type="ECO:0000259" key="11">
    <source>
        <dbReference type="Pfam" id="PF18962"/>
    </source>
</evidence>
<evidence type="ECO:0000256" key="3">
    <source>
        <dbReference type="ARBA" id="ARBA00006006"/>
    </source>
</evidence>
<dbReference type="GO" id="GO:0005615">
    <property type="term" value="C:extracellular space"/>
    <property type="evidence" value="ECO:0007669"/>
    <property type="project" value="InterPro"/>
</dbReference>
<protein>
    <recommendedName>
        <fullName evidence="11">Secretion system C-terminal sorting domain-containing protein</fullName>
    </recommendedName>
</protein>
<evidence type="ECO:0000256" key="5">
    <source>
        <dbReference type="ARBA" id="ARBA00022670"/>
    </source>
</evidence>
<comment type="cofactor">
    <cofactor evidence="1">
        <name>Zn(2+)</name>
        <dbReference type="ChEBI" id="CHEBI:29105"/>
    </cofactor>
</comment>
<dbReference type="InterPro" id="IPR026444">
    <property type="entry name" value="Secre_tail"/>
</dbReference>
<evidence type="ECO:0000313" key="13">
    <source>
        <dbReference type="Proteomes" id="UP000194873"/>
    </source>
</evidence>
<reference evidence="12 13" key="1">
    <citation type="submission" date="2017-01" db="EMBL/GenBank/DDBJ databases">
        <title>A new Hymenobacter.</title>
        <authorList>
            <person name="Liang Y."/>
            <person name="Feng F."/>
        </authorList>
    </citation>
    <scope>NUCLEOTIDE SEQUENCE [LARGE SCALE GENOMIC DNA]</scope>
    <source>
        <strain evidence="12">MIMBbqt21</strain>
    </source>
</reference>
<dbReference type="EMBL" id="MTSE01000138">
    <property type="protein sequence ID" value="OUJ64800.1"/>
    <property type="molecule type" value="Genomic_DNA"/>
</dbReference>
<comment type="similarity">
    <text evidence="3">Belongs to the peptidase M36 family.</text>
</comment>
<feature type="non-terminal residue" evidence="12">
    <location>
        <position position="168"/>
    </location>
</feature>
<dbReference type="SUPFAM" id="SSF55486">
    <property type="entry name" value="Metalloproteases ('zincins'), catalytic domain"/>
    <property type="match status" value="1"/>
</dbReference>
<dbReference type="Pfam" id="PF18962">
    <property type="entry name" value="Por_Secre_tail"/>
    <property type="match status" value="1"/>
</dbReference>
<dbReference type="Gene3D" id="1.10.390.10">
    <property type="entry name" value="Neutral Protease Domain 2"/>
    <property type="match status" value="1"/>
</dbReference>
<dbReference type="PANTHER" id="PTHR33478">
    <property type="entry name" value="EXTRACELLULAR METALLOPROTEINASE MEP"/>
    <property type="match status" value="1"/>
</dbReference>
<dbReference type="Proteomes" id="UP000194873">
    <property type="component" value="Unassembled WGS sequence"/>
</dbReference>
<dbReference type="GO" id="GO:0004222">
    <property type="term" value="F:metalloendopeptidase activity"/>
    <property type="evidence" value="ECO:0007669"/>
    <property type="project" value="InterPro"/>
</dbReference>
<dbReference type="InterPro" id="IPR050371">
    <property type="entry name" value="Fungal_virulence_M36"/>
</dbReference>
<proteinExistence type="inferred from homology"/>
<dbReference type="PANTHER" id="PTHR33478:SF1">
    <property type="entry name" value="EXTRACELLULAR METALLOPROTEINASE MEP"/>
    <property type="match status" value="1"/>
</dbReference>
<keyword evidence="10" id="KW-0865">Zymogen</keyword>
<evidence type="ECO:0000256" key="8">
    <source>
        <dbReference type="ARBA" id="ARBA00022833"/>
    </source>
</evidence>
<keyword evidence="5" id="KW-0645">Protease</keyword>
<dbReference type="AlphaFoldDB" id="A0A243W4P2"/>
<evidence type="ECO:0000313" key="12">
    <source>
        <dbReference type="EMBL" id="OUJ64800.1"/>
    </source>
</evidence>
<keyword evidence="9" id="KW-0482">Metalloprotease</keyword>
<dbReference type="InterPro" id="IPR001842">
    <property type="entry name" value="Peptidase_M36"/>
</dbReference>
<evidence type="ECO:0000256" key="2">
    <source>
        <dbReference type="ARBA" id="ARBA00004613"/>
    </source>
</evidence>